<feature type="compositionally biased region" description="Polar residues" evidence="1">
    <location>
        <begin position="45"/>
        <end position="54"/>
    </location>
</feature>
<feature type="compositionally biased region" description="Acidic residues" evidence="1">
    <location>
        <begin position="9"/>
        <end position="44"/>
    </location>
</feature>
<accession>A0A9Q4L9C4</accession>
<name>A0A9Q4L9C4_9EURY</name>
<feature type="region of interest" description="Disordered" evidence="1">
    <location>
        <begin position="1"/>
        <end position="57"/>
    </location>
</feature>
<dbReference type="AlphaFoldDB" id="A0A9Q4L9C4"/>
<gene>
    <name evidence="2" type="ORF">NDI89_22965</name>
</gene>
<dbReference type="Proteomes" id="UP001154061">
    <property type="component" value="Unassembled WGS sequence"/>
</dbReference>
<comment type="caution">
    <text evidence="2">The sequence shown here is derived from an EMBL/GenBank/DDBJ whole genome shotgun (WGS) entry which is preliminary data.</text>
</comment>
<keyword evidence="3" id="KW-1185">Reference proteome</keyword>
<protein>
    <submittedName>
        <fullName evidence="2">Uncharacterized protein</fullName>
    </submittedName>
</protein>
<sequence>MKPGAGDDLLSDDDDDQEDVDDAAVEDSVDDLLAGEDEGSDESDTAASSENNGYSLPWIHRRNTVKSDRSEVIQLHVREPTVDGEADLHDDVEDILDEDVYALDLREAAYLVAMQHPDEVADQLREWGYDFE</sequence>
<dbReference type="RefSeq" id="WP_277525141.1">
    <property type="nucleotide sequence ID" value="NZ_JAMQOT010000015.1"/>
</dbReference>
<evidence type="ECO:0000256" key="1">
    <source>
        <dbReference type="SAM" id="MobiDB-lite"/>
    </source>
</evidence>
<organism evidence="2 3">
    <name type="scientific">Natrinema salsiterrestre</name>
    <dbReference type="NCBI Taxonomy" id="2950540"/>
    <lineage>
        <taxon>Archaea</taxon>
        <taxon>Methanobacteriati</taxon>
        <taxon>Methanobacteriota</taxon>
        <taxon>Stenosarchaea group</taxon>
        <taxon>Halobacteria</taxon>
        <taxon>Halobacteriales</taxon>
        <taxon>Natrialbaceae</taxon>
        <taxon>Natrinema</taxon>
    </lineage>
</organism>
<reference evidence="2" key="1">
    <citation type="submission" date="2022-06" db="EMBL/GenBank/DDBJ databases">
        <title>Natrinema sp. a new haloarchaeum isolate from saline soil.</title>
        <authorList>
            <person name="Strakova D."/>
            <person name="Galisteo C."/>
            <person name="Sanchez-Porro C."/>
            <person name="Ventosa A."/>
        </authorList>
    </citation>
    <scope>NUCLEOTIDE SEQUENCE</scope>
    <source>
        <strain evidence="2">S1CR25-10</strain>
    </source>
</reference>
<evidence type="ECO:0000313" key="2">
    <source>
        <dbReference type="EMBL" id="MDF9748430.1"/>
    </source>
</evidence>
<evidence type="ECO:0000313" key="3">
    <source>
        <dbReference type="Proteomes" id="UP001154061"/>
    </source>
</evidence>
<proteinExistence type="predicted"/>
<dbReference type="InterPro" id="IPR058276">
    <property type="entry name" value="DUF7970"/>
</dbReference>
<dbReference type="Pfam" id="PF25925">
    <property type="entry name" value="DUF7970"/>
    <property type="match status" value="1"/>
</dbReference>
<dbReference type="EMBL" id="JAMQOT010000015">
    <property type="protein sequence ID" value="MDF9748430.1"/>
    <property type="molecule type" value="Genomic_DNA"/>
</dbReference>